<dbReference type="InterPro" id="IPR011006">
    <property type="entry name" value="CheY-like_superfamily"/>
</dbReference>
<feature type="compositionally biased region" description="Low complexity" evidence="3">
    <location>
        <begin position="13"/>
        <end position="25"/>
    </location>
</feature>
<dbReference type="Pfam" id="PF00563">
    <property type="entry name" value="EAL"/>
    <property type="match status" value="1"/>
</dbReference>
<dbReference type="PROSITE" id="PS50110">
    <property type="entry name" value="RESPONSE_REGULATORY"/>
    <property type="match status" value="1"/>
</dbReference>
<feature type="region of interest" description="Disordered" evidence="3">
    <location>
        <begin position="1"/>
        <end position="30"/>
    </location>
</feature>
<dbReference type="EMBL" id="JAVDWU010000008">
    <property type="protein sequence ID" value="MDR7151589.1"/>
    <property type="molecule type" value="Genomic_DNA"/>
</dbReference>
<dbReference type="SMART" id="SM00448">
    <property type="entry name" value="REC"/>
    <property type="match status" value="1"/>
</dbReference>
<dbReference type="InterPro" id="IPR050706">
    <property type="entry name" value="Cyclic-di-GMP_PDE-like"/>
</dbReference>
<sequence length="544" mass="59481">MYTWHESTLAKTSPTGSPSPSISLPVDDTESPHFRTQWSLVSGKLVAVELLWPDPKPGGSDCTAEQLRTVLETACRQVAAWQQERLDDWRLDLPLRWLELALPGTVDDWLRTLDAWGLKGVFLSVWVPERRASLDGRSLAATLSALRAAGAEVALAGFGSGTSGLSVLRELPLDVVRIDRAVVAGFAADPQQTSLARSVIQLVHGLHLRVMAEGVADDELLKQLIDHGCDLAQGECFGVRQNAEALQVLLRAGAALPQSLLNARARARTLLLVDDEESILSALKRVFRRDGYKVVTATSGARGLELLAQQPIDVIVSDQRMPGMTGIEFLREAKQLYPHTVRMTLSGYTDLQSIIEAVNEGAVYKFLTKPWDDELLRSHVAHAFEQRELATENTRLWGAVHQANHELAMANQRLERMVLEESERRQAMQNAAGASRDALDGLPMAVFGIGADGMLAYVNRQAVTHWPQWSSALGGEPDPAMQGVLDLLAEPSRRSSTQGVRTTIEGRRVEAWLCPLPGPERPLGNLMLVQLLHDNATMAPGSAA</sequence>
<name>A0ABU1WQX2_9BURK</name>
<keyword evidence="2" id="KW-0175">Coiled coil</keyword>
<reference evidence="6 7" key="1">
    <citation type="submission" date="2023-07" db="EMBL/GenBank/DDBJ databases">
        <title>Sorghum-associated microbial communities from plants grown in Nebraska, USA.</title>
        <authorList>
            <person name="Schachtman D."/>
        </authorList>
    </citation>
    <scope>NUCLEOTIDE SEQUENCE [LARGE SCALE GENOMIC DNA]</scope>
    <source>
        <strain evidence="6 7">4249</strain>
    </source>
</reference>
<evidence type="ECO:0000256" key="1">
    <source>
        <dbReference type="PROSITE-ProRule" id="PRU00169"/>
    </source>
</evidence>
<gene>
    <name evidence="6" type="ORF">J2W49_003565</name>
</gene>
<feature type="modified residue" description="4-aspartylphosphate" evidence="1">
    <location>
        <position position="318"/>
    </location>
</feature>
<protein>
    <submittedName>
        <fullName evidence="6">EAL domain-containing protein (Putative c-di-GMP-specific phosphodiesterase class I)/CheY-like chemotaxis protein</fullName>
    </submittedName>
</protein>
<dbReference type="SUPFAM" id="SSF141868">
    <property type="entry name" value="EAL domain-like"/>
    <property type="match status" value="1"/>
</dbReference>
<evidence type="ECO:0000256" key="3">
    <source>
        <dbReference type="SAM" id="MobiDB-lite"/>
    </source>
</evidence>
<dbReference type="RefSeq" id="WP_310319255.1">
    <property type="nucleotide sequence ID" value="NZ_JAVDWU010000008.1"/>
</dbReference>
<accession>A0ABU1WQX2</accession>
<dbReference type="Proteomes" id="UP001265700">
    <property type="component" value="Unassembled WGS sequence"/>
</dbReference>
<evidence type="ECO:0000313" key="6">
    <source>
        <dbReference type="EMBL" id="MDR7151589.1"/>
    </source>
</evidence>
<dbReference type="CDD" id="cd17569">
    <property type="entry name" value="REC_HupR-like"/>
    <property type="match status" value="1"/>
</dbReference>
<evidence type="ECO:0000313" key="7">
    <source>
        <dbReference type="Proteomes" id="UP001265700"/>
    </source>
</evidence>
<keyword evidence="1" id="KW-0597">Phosphoprotein</keyword>
<feature type="coiled-coil region" evidence="2">
    <location>
        <begin position="400"/>
        <end position="431"/>
    </location>
</feature>
<dbReference type="Gene3D" id="3.40.50.2300">
    <property type="match status" value="1"/>
</dbReference>
<dbReference type="InterPro" id="IPR001633">
    <property type="entry name" value="EAL_dom"/>
</dbReference>
<dbReference type="Gene3D" id="3.20.20.450">
    <property type="entry name" value="EAL domain"/>
    <property type="match status" value="1"/>
</dbReference>
<evidence type="ECO:0000259" key="4">
    <source>
        <dbReference type="PROSITE" id="PS50110"/>
    </source>
</evidence>
<comment type="caution">
    <text evidence="6">The sequence shown here is derived from an EMBL/GenBank/DDBJ whole genome shotgun (WGS) entry which is preliminary data.</text>
</comment>
<proteinExistence type="predicted"/>
<evidence type="ECO:0000256" key="2">
    <source>
        <dbReference type="SAM" id="Coils"/>
    </source>
</evidence>
<dbReference type="PANTHER" id="PTHR33121:SF70">
    <property type="entry name" value="SIGNALING PROTEIN YKOW"/>
    <property type="match status" value="1"/>
</dbReference>
<evidence type="ECO:0000259" key="5">
    <source>
        <dbReference type="PROSITE" id="PS50883"/>
    </source>
</evidence>
<dbReference type="InterPro" id="IPR035919">
    <property type="entry name" value="EAL_sf"/>
</dbReference>
<feature type="domain" description="EAL" evidence="5">
    <location>
        <begin position="1"/>
        <end position="254"/>
    </location>
</feature>
<organism evidence="6 7">
    <name type="scientific">Hydrogenophaga palleronii</name>
    <dbReference type="NCBI Taxonomy" id="65655"/>
    <lineage>
        <taxon>Bacteria</taxon>
        <taxon>Pseudomonadati</taxon>
        <taxon>Pseudomonadota</taxon>
        <taxon>Betaproteobacteria</taxon>
        <taxon>Burkholderiales</taxon>
        <taxon>Comamonadaceae</taxon>
        <taxon>Hydrogenophaga</taxon>
    </lineage>
</organism>
<feature type="compositionally biased region" description="Polar residues" evidence="3">
    <location>
        <begin position="1"/>
        <end position="12"/>
    </location>
</feature>
<dbReference type="Pfam" id="PF00072">
    <property type="entry name" value="Response_reg"/>
    <property type="match status" value="1"/>
</dbReference>
<feature type="domain" description="Response regulatory" evidence="4">
    <location>
        <begin position="269"/>
        <end position="384"/>
    </location>
</feature>
<dbReference type="CDD" id="cd01948">
    <property type="entry name" value="EAL"/>
    <property type="match status" value="1"/>
</dbReference>
<dbReference type="InterPro" id="IPR001789">
    <property type="entry name" value="Sig_transdc_resp-reg_receiver"/>
</dbReference>
<dbReference type="SMART" id="SM00052">
    <property type="entry name" value="EAL"/>
    <property type="match status" value="1"/>
</dbReference>
<dbReference type="SUPFAM" id="SSF52172">
    <property type="entry name" value="CheY-like"/>
    <property type="match status" value="1"/>
</dbReference>
<dbReference type="PROSITE" id="PS50883">
    <property type="entry name" value="EAL"/>
    <property type="match status" value="1"/>
</dbReference>
<keyword evidence="7" id="KW-1185">Reference proteome</keyword>
<dbReference type="PANTHER" id="PTHR33121">
    <property type="entry name" value="CYCLIC DI-GMP PHOSPHODIESTERASE PDEF"/>
    <property type="match status" value="1"/>
</dbReference>